<feature type="binding site" evidence="17">
    <location>
        <position position="262"/>
    </location>
    <ligand>
        <name>(6S)-NADPHX</name>
        <dbReference type="ChEBI" id="CHEBI:64076"/>
    </ligand>
</feature>
<keyword evidence="8 17" id="KW-0521">NADP</keyword>
<dbReference type="InterPro" id="IPR017953">
    <property type="entry name" value="Carbohydrate_kinase_pred_CS"/>
</dbReference>
<comment type="cofactor">
    <cofactor evidence="17">
        <name>Mg(2+)</name>
        <dbReference type="ChEBI" id="CHEBI:18420"/>
    </cofactor>
</comment>
<dbReference type="SUPFAM" id="SSF53613">
    <property type="entry name" value="Ribokinase-like"/>
    <property type="match status" value="1"/>
</dbReference>
<dbReference type="GO" id="GO:0046496">
    <property type="term" value="P:nicotinamide nucleotide metabolic process"/>
    <property type="evidence" value="ECO:0007669"/>
    <property type="project" value="UniProtKB-UniRule"/>
</dbReference>
<evidence type="ECO:0000259" key="21">
    <source>
        <dbReference type="PROSITE" id="PS51385"/>
    </source>
</evidence>
<feature type="binding site" evidence="18">
    <location>
        <begin position="58"/>
        <end position="62"/>
    </location>
    <ligand>
        <name>(6S)-NADPHX</name>
        <dbReference type="ChEBI" id="CHEBI:64076"/>
    </ligand>
</feature>
<evidence type="ECO:0000256" key="6">
    <source>
        <dbReference type="ARBA" id="ARBA00022741"/>
    </source>
</evidence>
<evidence type="ECO:0000256" key="5">
    <source>
        <dbReference type="ARBA" id="ARBA00022723"/>
    </source>
</evidence>
<dbReference type="InterPro" id="IPR030677">
    <property type="entry name" value="Nnr"/>
</dbReference>
<dbReference type="GO" id="GO:0110051">
    <property type="term" value="P:metabolite repair"/>
    <property type="evidence" value="ECO:0007669"/>
    <property type="project" value="TreeGrafter"/>
</dbReference>
<comment type="catalytic activity">
    <reaction evidence="2 18 19">
        <text>(6R)-NADPHX = (6S)-NADPHX</text>
        <dbReference type="Rhea" id="RHEA:32227"/>
        <dbReference type="ChEBI" id="CHEBI:64076"/>
        <dbReference type="ChEBI" id="CHEBI:64077"/>
        <dbReference type="EC" id="5.1.99.6"/>
    </reaction>
</comment>
<evidence type="ECO:0000256" key="10">
    <source>
        <dbReference type="ARBA" id="ARBA00023027"/>
    </source>
</evidence>
<dbReference type="PROSITE" id="PS51383">
    <property type="entry name" value="YJEF_C_3"/>
    <property type="match status" value="1"/>
</dbReference>
<comment type="caution">
    <text evidence="18">Lacks conserved residue(s) required for the propagation of feature annotation.</text>
</comment>
<evidence type="ECO:0000256" key="11">
    <source>
        <dbReference type="ARBA" id="ARBA00023235"/>
    </source>
</evidence>
<keyword evidence="7 17" id="KW-0067">ATP-binding</keyword>
<dbReference type="HAMAP" id="MF_01965">
    <property type="entry name" value="NADHX_dehydratase"/>
    <property type="match status" value="1"/>
</dbReference>
<evidence type="ECO:0000256" key="17">
    <source>
        <dbReference type="HAMAP-Rule" id="MF_01965"/>
    </source>
</evidence>
<sequence>MKIFSAQQIYQADKSTIQKEQIKSDDLMERAANQLFEWLHSRLRGTQVNIQLFCGIGNNGGDGIALARMLHEHGYSIKVYVVNYSDKRSEDFLLNLERLKDLKVWPDFINKESDLPEISPNDIVVDAIFGIGLNRAPDDWVGSLIAHINNSRAFVLSVDVPSGLPLDEAPWNPDYVIQASYVLSFQLPKLVFFLPKTGVYVNQWEVLDIGLNPDFIANTEADFELIGRPEVLPLYRPRLKFSHKGTFGHSLIVGGSYGKIGAVQLASNACLTVGSGMVTAFIPKCGYDALQTAVPEVMVLTGSRDKYISGIEVPFQPTVVGIGVGIGQDDDTVSAFCAFLKKNKSPMVIDADGLNILSQNTEMLKDVPEMSVLTPHPKELERLIGYWDSDFEKLEKAKAFALKHNLVIVIKGAHTITVYNGKGYVNTTGNPGMATAGSGDVLTGIITGLMAQGYAPVEAAIFGVYLHGLAGDMGASAKGYEALKASVLVEHIGNAYAELLRQPEVEQKETN</sequence>
<organism evidence="22 23">
    <name type="scientific">Flagellimonas oceani</name>
    <dbReference type="NCBI Taxonomy" id="2698672"/>
    <lineage>
        <taxon>Bacteria</taxon>
        <taxon>Pseudomonadati</taxon>
        <taxon>Bacteroidota</taxon>
        <taxon>Flavobacteriia</taxon>
        <taxon>Flavobacteriales</taxon>
        <taxon>Flavobacteriaceae</taxon>
        <taxon>Flagellimonas</taxon>
    </lineage>
</organism>
<evidence type="ECO:0000256" key="2">
    <source>
        <dbReference type="ARBA" id="ARBA00000909"/>
    </source>
</evidence>
<comment type="subunit">
    <text evidence="17">Homotetramer.</text>
</comment>
<dbReference type="GO" id="GO:0052855">
    <property type="term" value="F:ADP-dependent NAD(P)H-hydrate dehydratase activity"/>
    <property type="evidence" value="ECO:0007669"/>
    <property type="project" value="UniProtKB-UniRule"/>
</dbReference>
<feature type="binding site" evidence="18">
    <location>
        <position position="159"/>
    </location>
    <ligand>
        <name>(6S)-NADPHX</name>
        <dbReference type="ChEBI" id="CHEBI:64076"/>
    </ligand>
</feature>
<evidence type="ECO:0000313" key="23">
    <source>
        <dbReference type="Proteomes" id="UP000502928"/>
    </source>
</evidence>
<feature type="domain" description="YjeF C-terminal" evidence="20">
    <location>
        <begin position="227"/>
        <end position="499"/>
    </location>
</feature>
<dbReference type="InterPro" id="IPR029056">
    <property type="entry name" value="Ribokinase-like"/>
</dbReference>
<keyword evidence="11 18" id="KW-0413">Isomerase</keyword>
<feature type="binding site" evidence="18">
    <location>
        <position position="59"/>
    </location>
    <ligand>
        <name>K(+)</name>
        <dbReference type="ChEBI" id="CHEBI:29103"/>
    </ligand>
</feature>
<dbReference type="PROSITE" id="PS01050">
    <property type="entry name" value="YJEF_C_2"/>
    <property type="match status" value="1"/>
</dbReference>
<comment type="catalytic activity">
    <reaction evidence="15 17 19">
        <text>(6S)-NADHX + ADP = AMP + phosphate + NADH + H(+)</text>
        <dbReference type="Rhea" id="RHEA:32223"/>
        <dbReference type="ChEBI" id="CHEBI:15378"/>
        <dbReference type="ChEBI" id="CHEBI:43474"/>
        <dbReference type="ChEBI" id="CHEBI:57945"/>
        <dbReference type="ChEBI" id="CHEBI:64074"/>
        <dbReference type="ChEBI" id="CHEBI:456215"/>
        <dbReference type="ChEBI" id="CHEBI:456216"/>
        <dbReference type="EC" id="4.2.1.136"/>
    </reaction>
</comment>
<evidence type="ECO:0000256" key="8">
    <source>
        <dbReference type="ARBA" id="ARBA00022857"/>
    </source>
</evidence>
<comment type="catalytic activity">
    <reaction evidence="16 17 19">
        <text>(6S)-NADPHX + ADP = AMP + phosphate + NADPH + H(+)</text>
        <dbReference type="Rhea" id="RHEA:32235"/>
        <dbReference type="ChEBI" id="CHEBI:15378"/>
        <dbReference type="ChEBI" id="CHEBI:43474"/>
        <dbReference type="ChEBI" id="CHEBI:57783"/>
        <dbReference type="ChEBI" id="CHEBI:64076"/>
        <dbReference type="ChEBI" id="CHEBI:456215"/>
        <dbReference type="ChEBI" id="CHEBI:456216"/>
        <dbReference type="EC" id="4.2.1.136"/>
    </reaction>
</comment>
<comment type="cofactor">
    <cofactor evidence="18 19">
        <name>K(+)</name>
        <dbReference type="ChEBI" id="CHEBI:29103"/>
    </cofactor>
    <text evidence="18 19">Binds 1 potassium ion per subunit.</text>
</comment>
<evidence type="ECO:0000256" key="12">
    <source>
        <dbReference type="ARBA" id="ARBA00023239"/>
    </source>
</evidence>
<dbReference type="PIRSF" id="PIRSF017184">
    <property type="entry name" value="Nnr"/>
    <property type="match status" value="1"/>
</dbReference>
<dbReference type="Pfam" id="PF03853">
    <property type="entry name" value="YjeF_N"/>
    <property type="match status" value="1"/>
</dbReference>
<feature type="binding site" evidence="17">
    <location>
        <position position="439"/>
    </location>
    <ligand>
        <name>AMP</name>
        <dbReference type="ChEBI" id="CHEBI:456215"/>
    </ligand>
</feature>
<dbReference type="RefSeq" id="WP_166247465.1">
    <property type="nucleotide sequence ID" value="NZ_CP049616.1"/>
</dbReference>
<dbReference type="HAMAP" id="MF_01966">
    <property type="entry name" value="NADHX_epimerase"/>
    <property type="match status" value="1"/>
</dbReference>
<evidence type="ECO:0000256" key="14">
    <source>
        <dbReference type="ARBA" id="ARBA00025153"/>
    </source>
</evidence>
<dbReference type="EC" id="5.1.99.6" evidence="19"/>
<keyword evidence="6 17" id="KW-0547">Nucleotide-binding</keyword>
<dbReference type="EMBL" id="CP049616">
    <property type="protein sequence ID" value="QII43800.1"/>
    <property type="molecule type" value="Genomic_DNA"/>
</dbReference>
<evidence type="ECO:0000256" key="18">
    <source>
        <dbReference type="HAMAP-Rule" id="MF_01966"/>
    </source>
</evidence>
<dbReference type="NCBIfam" id="TIGR00196">
    <property type="entry name" value="yjeF_cterm"/>
    <property type="match status" value="1"/>
</dbReference>
<dbReference type="CDD" id="cd01171">
    <property type="entry name" value="YXKO-related"/>
    <property type="match status" value="1"/>
</dbReference>
<dbReference type="AlphaFoldDB" id="A0A6G7IZH4"/>
<feature type="binding site" evidence="18">
    <location>
        <position position="126"/>
    </location>
    <ligand>
        <name>K(+)</name>
        <dbReference type="ChEBI" id="CHEBI:29103"/>
    </ligand>
</feature>
<dbReference type="PANTHER" id="PTHR12592">
    <property type="entry name" value="ATP-DEPENDENT (S)-NAD(P)H-HYDRATE DEHYDRATASE FAMILY MEMBER"/>
    <property type="match status" value="1"/>
</dbReference>
<feature type="binding site" evidence="17">
    <location>
        <position position="440"/>
    </location>
    <ligand>
        <name>(6S)-NADPHX</name>
        <dbReference type="ChEBI" id="CHEBI:64076"/>
    </ligand>
</feature>
<dbReference type="GO" id="GO:0046872">
    <property type="term" value="F:metal ion binding"/>
    <property type="evidence" value="ECO:0007669"/>
    <property type="project" value="UniProtKB-UniRule"/>
</dbReference>
<feature type="binding site" evidence="18">
    <location>
        <position position="162"/>
    </location>
    <ligand>
        <name>K(+)</name>
        <dbReference type="ChEBI" id="CHEBI:29103"/>
    </ligand>
</feature>
<dbReference type="InterPro" id="IPR000631">
    <property type="entry name" value="CARKD"/>
</dbReference>
<evidence type="ECO:0000256" key="16">
    <source>
        <dbReference type="ARBA" id="ARBA00049209"/>
    </source>
</evidence>
<comment type="function">
    <text evidence="14 19">Bifunctional enzyme that catalyzes the epimerization of the S- and R-forms of NAD(P)HX and the dehydration of the S-form of NAD(P)HX at the expense of ADP, which is converted to AMP. This allows the repair of both epimers of NAD(P)HX, a damaged form of NAD(P)H that is a result of enzymatic or heat-dependent hydration.</text>
</comment>
<comment type="similarity">
    <text evidence="17">Belongs to the NnrD/CARKD family.</text>
</comment>
<dbReference type="Pfam" id="PF01256">
    <property type="entry name" value="Carb_kinase"/>
    <property type="match status" value="1"/>
</dbReference>
<dbReference type="SUPFAM" id="SSF64153">
    <property type="entry name" value="YjeF N-terminal domain-like"/>
    <property type="match status" value="1"/>
</dbReference>
<dbReference type="PROSITE" id="PS51385">
    <property type="entry name" value="YJEF_N"/>
    <property type="match status" value="1"/>
</dbReference>
<dbReference type="Gene3D" id="3.40.1190.20">
    <property type="match status" value="1"/>
</dbReference>
<proteinExistence type="inferred from homology"/>
<evidence type="ECO:0000259" key="20">
    <source>
        <dbReference type="PROSITE" id="PS51383"/>
    </source>
</evidence>
<keyword evidence="13" id="KW-0511">Multifunctional enzyme</keyword>
<evidence type="ECO:0000256" key="13">
    <source>
        <dbReference type="ARBA" id="ARBA00023268"/>
    </source>
</evidence>
<feature type="binding site" evidence="18">
    <location>
        <begin position="130"/>
        <end position="136"/>
    </location>
    <ligand>
        <name>(6S)-NADPHX</name>
        <dbReference type="ChEBI" id="CHEBI:64076"/>
    </ligand>
</feature>
<comment type="function">
    <text evidence="17">Catalyzes the dehydration of the S-form of NAD(P)HX at the expense of ADP, which is converted to AMP. Together with NAD(P)HX epimerase, which catalyzes the epimerization of the S- and R-forms, the enzyme allows the repair of both epimers of NAD(P)HX, a damaged form of NAD(P)H that is a result of enzymatic or heat-dependent hydration.</text>
</comment>
<comment type="function">
    <text evidence="18">Catalyzes the epimerization of the S- and R-forms of NAD(P)HX, a damaged form of NAD(P)H that is a result of enzymatic or heat-dependent hydration. This is a prerequisite for the S-specific NAD(P)H-hydrate dehydratase to allow the repair of both epimers of NAD(P)HX.</text>
</comment>
<keyword evidence="5 18" id="KW-0479">Metal-binding</keyword>
<reference evidence="22 23" key="1">
    <citation type="submission" date="2020-02" db="EMBL/GenBank/DDBJ databases">
        <title>Complete genome of Muricauda sp. 501str8.</title>
        <authorList>
            <person name="Dong B."/>
            <person name="Zhu S."/>
            <person name="Yang J."/>
            <person name="Chen J."/>
        </authorList>
    </citation>
    <scope>NUCLEOTIDE SEQUENCE [LARGE SCALE GENOMIC DNA]</scope>
    <source>
        <strain evidence="22 23">501str8</strain>
    </source>
</reference>
<dbReference type="InterPro" id="IPR004443">
    <property type="entry name" value="YjeF_N_dom"/>
</dbReference>
<keyword evidence="12 17" id="KW-0456">Lyase</keyword>
<dbReference type="EC" id="4.2.1.136" evidence="19"/>
<keyword evidence="23" id="KW-1185">Reference proteome</keyword>
<name>A0A6G7IZH4_9FLAO</name>
<dbReference type="InterPro" id="IPR036652">
    <property type="entry name" value="YjeF_N_dom_sf"/>
</dbReference>
<evidence type="ECO:0000256" key="7">
    <source>
        <dbReference type="ARBA" id="ARBA00022840"/>
    </source>
</evidence>
<evidence type="ECO:0000313" key="22">
    <source>
        <dbReference type="EMBL" id="QII43800.1"/>
    </source>
</evidence>
<dbReference type="Gene3D" id="3.40.50.10260">
    <property type="entry name" value="YjeF N-terminal domain"/>
    <property type="match status" value="1"/>
</dbReference>
<protein>
    <recommendedName>
        <fullName evidence="19">Bifunctional NAD(P)H-hydrate repair enzyme</fullName>
    </recommendedName>
    <alternativeName>
        <fullName evidence="19">Nicotinamide nucleotide repair protein</fullName>
    </alternativeName>
    <domain>
        <recommendedName>
            <fullName evidence="19">ADP-dependent (S)-NAD(P)H-hydrate dehydratase</fullName>
            <ecNumber evidence="19">4.2.1.136</ecNumber>
        </recommendedName>
        <alternativeName>
            <fullName evidence="19">ADP-dependent NAD(P)HX dehydratase</fullName>
        </alternativeName>
    </domain>
    <domain>
        <recommendedName>
            <fullName evidence="19">NAD(P)H-hydrate epimerase</fullName>
            <ecNumber evidence="19">5.1.99.6</ecNumber>
        </recommendedName>
    </domain>
</protein>
<dbReference type="GO" id="GO:0052856">
    <property type="term" value="F:NAD(P)HX epimerase activity"/>
    <property type="evidence" value="ECO:0007669"/>
    <property type="project" value="UniProtKB-UniRule"/>
</dbReference>
<feature type="binding site" evidence="17">
    <location>
        <position position="376"/>
    </location>
    <ligand>
        <name>(6S)-NADPHX</name>
        <dbReference type="ChEBI" id="CHEBI:64076"/>
    </ligand>
</feature>
<evidence type="ECO:0000256" key="4">
    <source>
        <dbReference type="ARBA" id="ARBA00009524"/>
    </source>
</evidence>
<keyword evidence="9 18" id="KW-0630">Potassium</keyword>
<dbReference type="GO" id="GO:0005524">
    <property type="term" value="F:ATP binding"/>
    <property type="evidence" value="ECO:0007669"/>
    <property type="project" value="UniProtKB-UniRule"/>
</dbReference>
<dbReference type="NCBIfam" id="TIGR00197">
    <property type="entry name" value="yjeF_nterm"/>
    <property type="match status" value="1"/>
</dbReference>
<feature type="binding site" evidence="17">
    <location>
        <begin position="411"/>
        <end position="415"/>
    </location>
    <ligand>
        <name>AMP</name>
        <dbReference type="ChEBI" id="CHEBI:456215"/>
    </ligand>
</feature>
<evidence type="ECO:0000256" key="15">
    <source>
        <dbReference type="ARBA" id="ARBA00048238"/>
    </source>
</evidence>
<keyword evidence="10 17" id="KW-0520">NAD</keyword>
<comment type="catalytic activity">
    <reaction evidence="1 18 19">
        <text>(6R)-NADHX = (6S)-NADHX</text>
        <dbReference type="Rhea" id="RHEA:32215"/>
        <dbReference type="ChEBI" id="CHEBI:64074"/>
        <dbReference type="ChEBI" id="CHEBI:64075"/>
        <dbReference type="EC" id="5.1.99.6"/>
    </reaction>
</comment>
<evidence type="ECO:0000256" key="19">
    <source>
        <dbReference type="PIRNR" id="PIRNR017184"/>
    </source>
</evidence>
<feature type="domain" description="YjeF N-terminal" evidence="21">
    <location>
        <begin position="9"/>
        <end position="217"/>
    </location>
</feature>
<comment type="similarity">
    <text evidence="3 19">In the N-terminal section; belongs to the NnrE/AIBP family.</text>
</comment>
<evidence type="ECO:0000256" key="9">
    <source>
        <dbReference type="ARBA" id="ARBA00022958"/>
    </source>
</evidence>
<dbReference type="Proteomes" id="UP000502928">
    <property type="component" value="Chromosome"/>
</dbReference>
<comment type="similarity">
    <text evidence="18">Belongs to the NnrE/AIBP family.</text>
</comment>
<feature type="binding site" evidence="17">
    <location>
        <position position="325"/>
    </location>
    <ligand>
        <name>(6S)-NADPHX</name>
        <dbReference type="ChEBI" id="CHEBI:64076"/>
    </ligand>
</feature>
<dbReference type="PANTHER" id="PTHR12592:SF0">
    <property type="entry name" value="ATP-DEPENDENT (S)-NAD(P)H-HYDRATE DEHYDRATASE"/>
    <property type="match status" value="1"/>
</dbReference>
<evidence type="ECO:0000256" key="3">
    <source>
        <dbReference type="ARBA" id="ARBA00006001"/>
    </source>
</evidence>
<evidence type="ECO:0000256" key="1">
    <source>
        <dbReference type="ARBA" id="ARBA00000013"/>
    </source>
</evidence>
<comment type="similarity">
    <text evidence="4 19">In the C-terminal section; belongs to the NnrD/CARKD family.</text>
</comment>
<gene>
    <name evidence="18" type="primary">nnrE</name>
    <name evidence="17" type="synonym">nnrD</name>
    <name evidence="22" type="ORF">GVT53_03620</name>
</gene>
<accession>A0A6G7IZH4</accession>
<dbReference type="KEGG" id="mut:GVT53_03620"/>